<evidence type="ECO:0000256" key="1">
    <source>
        <dbReference type="SAM" id="MobiDB-lite"/>
    </source>
</evidence>
<protein>
    <recommendedName>
        <fullName evidence="2">J domain-containing protein</fullName>
    </recommendedName>
</protein>
<keyword evidence="4" id="KW-1185">Reference proteome</keyword>
<dbReference type="Proteomes" id="UP000479710">
    <property type="component" value="Unassembled WGS sequence"/>
</dbReference>
<feature type="region of interest" description="Disordered" evidence="1">
    <location>
        <begin position="1"/>
        <end position="55"/>
    </location>
</feature>
<feature type="region of interest" description="Disordered" evidence="1">
    <location>
        <begin position="146"/>
        <end position="168"/>
    </location>
</feature>
<dbReference type="PRINTS" id="PR00625">
    <property type="entry name" value="JDOMAIN"/>
</dbReference>
<feature type="compositionally biased region" description="Basic residues" evidence="1">
    <location>
        <begin position="24"/>
        <end position="33"/>
    </location>
</feature>
<evidence type="ECO:0000313" key="4">
    <source>
        <dbReference type="Proteomes" id="UP000479710"/>
    </source>
</evidence>
<dbReference type="EMBL" id="SPHZ02000009">
    <property type="protein sequence ID" value="KAF0897846.1"/>
    <property type="molecule type" value="Genomic_DNA"/>
</dbReference>
<name>A0A6G1CCI4_9ORYZ</name>
<evidence type="ECO:0000259" key="2">
    <source>
        <dbReference type="PROSITE" id="PS50076"/>
    </source>
</evidence>
<dbReference type="InterPro" id="IPR001623">
    <property type="entry name" value="DnaJ_domain"/>
</dbReference>
<accession>A0A6G1CCI4</accession>
<feature type="compositionally biased region" description="Low complexity" evidence="1">
    <location>
        <begin position="1"/>
        <end position="23"/>
    </location>
</feature>
<dbReference type="Gene3D" id="1.25.40.10">
    <property type="entry name" value="Tetratricopeptide repeat domain"/>
    <property type="match status" value="2"/>
</dbReference>
<dbReference type="SMART" id="SM00271">
    <property type="entry name" value="DnaJ"/>
    <property type="match status" value="1"/>
</dbReference>
<dbReference type="InterPro" id="IPR036869">
    <property type="entry name" value="J_dom_sf"/>
</dbReference>
<proteinExistence type="predicted"/>
<sequence>MDPAADPMAATAPFPTIPAAASPRHPRIAKPRRQAAPFRSSDHPVAASSSSSSRRLGVDLPFGHGLRRGAVSGAGAAGSRTSSCFIFGGGDSLDVEGCSPSASSWSSSSESSFVFGASDMMRSFSFGSGKASSSSSFSATVGELTIDDPGSRQGDGDVSGGNDSVPEMNMHSVFRPSSVREEIEHHDEGVAVPSETMGYGDDSKESKFVFVFGENAEGRGFTTNIAETEIKKGDSVEKNNVDQLDASVAEAIRMSLGRMRDALSDCQKATDIDSSFLKAQVRAANCLLALGDVEEAQKGFEICLKSNHAVSLDSKIMEEASDGIKKAQKVSNFMLLSKEYLVKKEFDKIPSALQMISDALSISTCSDNLMMMKAEALLLLQRYEEVIRFCEETLHLAEENSFSLCQLSKIIDLDNCSSSVKLWRYYIIAKSYFFIGKLEEAHQFLKKHEQEALVECRYGKQSQQSVSSFSMAVCELLRLKATGNEAFQAGKYSEAVEYYTAALLSNTESLRFSAICFANRAAAYQAMGQSLDAIADCSLAIALDSNYSKAISRRAGLYELIRDYDQAGNDLRRLISLLERRLQENMSMPSEKSDGIRTSLNQANLRLSALERDAKKGISLNIYLILGIEPSCTFLDIRKAYRKAALRHHPDKAGNFLVRSENIDDAVWREIVNEIRKDADYLFKLIGKAYAILSETTMS</sequence>
<dbReference type="InterPro" id="IPR011990">
    <property type="entry name" value="TPR-like_helical_dom_sf"/>
</dbReference>
<organism evidence="3 4">
    <name type="scientific">Oryza meyeriana var. granulata</name>
    <dbReference type="NCBI Taxonomy" id="110450"/>
    <lineage>
        <taxon>Eukaryota</taxon>
        <taxon>Viridiplantae</taxon>
        <taxon>Streptophyta</taxon>
        <taxon>Embryophyta</taxon>
        <taxon>Tracheophyta</taxon>
        <taxon>Spermatophyta</taxon>
        <taxon>Magnoliopsida</taxon>
        <taxon>Liliopsida</taxon>
        <taxon>Poales</taxon>
        <taxon>Poaceae</taxon>
        <taxon>BOP clade</taxon>
        <taxon>Oryzoideae</taxon>
        <taxon>Oryzeae</taxon>
        <taxon>Oryzinae</taxon>
        <taxon>Oryza</taxon>
        <taxon>Oryza meyeriana</taxon>
    </lineage>
</organism>
<dbReference type="InterPro" id="IPR019734">
    <property type="entry name" value="TPR_rpt"/>
</dbReference>
<gene>
    <name evidence="3" type="ORF">E2562_001574</name>
</gene>
<dbReference type="AlphaFoldDB" id="A0A6G1CCI4"/>
<dbReference type="Pfam" id="PF00226">
    <property type="entry name" value="DnaJ"/>
    <property type="match status" value="1"/>
</dbReference>
<dbReference type="CDD" id="cd06257">
    <property type="entry name" value="DnaJ"/>
    <property type="match status" value="1"/>
</dbReference>
<dbReference type="PROSITE" id="PS50076">
    <property type="entry name" value="DNAJ_2"/>
    <property type="match status" value="1"/>
</dbReference>
<dbReference type="SUPFAM" id="SSF48452">
    <property type="entry name" value="TPR-like"/>
    <property type="match status" value="2"/>
</dbReference>
<dbReference type="PANTHER" id="PTHR45181">
    <property type="entry name" value="HEAT SHOCK PROTEIN DNAJ WITH TETRATRICOPEPTIDE REPEAT-CONTAINING PROTEIN"/>
    <property type="match status" value="1"/>
</dbReference>
<dbReference type="GO" id="GO:0005783">
    <property type="term" value="C:endoplasmic reticulum"/>
    <property type="evidence" value="ECO:0007669"/>
    <property type="project" value="UniProtKB-ARBA"/>
</dbReference>
<dbReference type="Gene3D" id="1.10.287.110">
    <property type="entry name" value="DnaJ domain"/>
    <property type="match status" value="1"/>
</dbReference>
<comment type="caution">
    <text evidence="3">The sequence shown here is derived from an EMBL/GenBank/DDBJ whole genome shotgun (WGS) entry which is preliminary data.</text>
</comment>
<dbReference type="SUPFAM" id="SSF46565">
    <property type="entry name" value="Chaperone J-domain"/>
    <property type="match status" value="1"/>
</dbReference>
<dbReference type="PANTHER" id="PTHR45181:SF14">
    <property type="entry name" value="TETRATRICOPEPTIDE REPEAT (TPR)-LIKE SUPERFAMILY PROTEIN"/>
    <property type="match status" value="1"/>
</dbReference>
<reference evidence="3 4" key="1">
    <citation type="submission" date="2019-11" db="EMBL/GenBank/DDBJ databases">
        <title>Whole genome sequence of Oryza granulata.</title>
        <authorList>
            <person name="Li W."/>
        </authorList>
    </citation>
    <scope>NUCLEOTIDE SEQUENCE [LARGE SCALE GENOMIC DNA]</scope>
    <source>
        <strain evidence="4">cv. Menghai</strain>
        <tissue evidence="3">Leaf</tissue>
    </source>
</reference>
<feature type="domain" description="J" evidence="2">
    <location>
        <begin position="621"/>
        <end position="698"/>
    </location>
</feature>
<evidence type="ECO:0000313" key="3">
    <source>
        <dbReference type="EMBL" id="KAF0897846.1"/>
    </source>
</evidence>
<dbReference type="SMART" id="SM00028">
    <property type="entry name" value="TPR"/>
    <property type="match status" value="5"/>
</dbReference>
<dbReference type="OrthoDB" id="10250354at2759"/>